<dbReference type="SMART" id="SM00873">
    <property type="entry name" value="B3_4"/>
    <property type="match status" value="1"/>
</dbReference>
<dbReference type="SUPFAM" id="SSF46955">
    <property type="entry name" value="Putative DNA-binding domain"/>
    <property type="match status" value="1"/>
</dbReference>
<dbReference type="InterPro" id="IPR004532">
    <property type="entry name" value="Phe-tRNA-ligase_IIc_bsu_bact"/>
</dbReference>
<dbReference type="PATRIC" id="fig|216946.3.peg.229"/>
<dbReference type="SUPFAM" id="SSF56037">
    <property type="entry name" value="PheT/TilS domain"/>
    <property type="match status" value="1"/>
</dbReference>
<reference evidence="20 21" key="1">
    <citation type="journal article" date="2015" name="Genome Announc.">
        <title>Complete Genome Sequence of Spiroplasma turonicum Strain Tab4cT, a Parasite of a Horse Fly, Haematopota sp. (Diptera: Tabanidae).</title>
        <authorList>
            <person name="Davis R.E."/>
            <person name="Shao J."/>
            <person name="Zhao Y."/>
            <person name="Gasparich G.E."/>
            <person name="Gaynor B.J."/>
            <person name="Donofrio N."/>
        </authorList>
    </citation>
    <scope>NUCLEOTIDE SEQUENCE [LARGE SCALE GENOMIC DNA]</scope>
    <source>
        <strain evidence="20 21">Tab4c</strain>
    </source>
</reference>
<dbReference type="PROSITE" id="PS50886">
    <property type="entry name" value="TRBD"/>
    <property type="match status" value="1"/>
</dbReference>
<keyword evidence="7 15" id="KW-0479">Metal-binding</keyword>
<dbReference type="Gene3D" id="3.30.56.10">
    <property type="match status" value="2"/>
</dbReference>
<dbReference type="GO" id="GO:0000287">
    <property type="term" value="F:magnesium ion binding"/>
    <property type="evidence" value="ECO:0007669"/>
    <property type="project" value="UniProtKB-UniRule"/>
</dbReference>
<dbReference type="InterPro" id="IPR020825">
    <property type="entry name" value="Phe-tRNA_synthase-like_B3/B4"/>
</dbReference>
<dbReference type="Gene3D" id="3.30.930.10">
    <property type="entry name" value="Bira Bifunctional Protein, Domain 2"/>
    <property type="match status" value="1"/>
</dbReference>
<evidence type="ECO:0000256" key="7">
    <source>
        <dbReference type="ARBA" id="ARBA00022723"/>
    </source>
</evidence>
<evidence type="ECO:0000256" key="10">
    <source>
        <dbReference type="ARBA" id="ARBA00022842"/>
    </source>
</evidence>
<dbReference type="InterPro" id="IPR009061">
    <property type="entry name" value="DNA-bd_dom_put_sf"/>
</dbReference>
<dbReference type="PANTHER" id="PTHR10947">
    <property type="entry name" value="PHENYLALANYL-TRNA SYNTHETASE BETA CHAIN AND LEUCINE-RICH REPEAT-CONTAINING PROTEIN 47"/>
    <property type="match status" value="1"/>
</dbReference>
<dbReference type="InterPro" id="IPR005121">
    <property type="entry name" value="Fdx_antiC-bd"/>
</dbReference>
<dbReference type="GO" id="GO:0000049">
    <property type="term" value="F:tRNA binding"/>
    <property type="evidence" value="ECO:0007669"/>
    <property type="project" value="UniProtKB-UniRule"/>
</dbReference>
<dbReference type="InterPro" id="IPR033714">
    <property type="entry name" value="tRNA_bind_bactPheRS"/>
</dbReference>
<organism evidence="20 21">
    <name type="scientific">Spiroplasma turonicum</name>
    <dbReference type="NCBI Taxonomy" id="216946"/>
    <lineage>
        <taxon>Bacteria</taxon>
        <taxon>Bacillati</taxon>
        <taxon>Mycoplasmatota</taxon>
        <taxon>Mollicutes</taxon>
        <taxon>Entomoplasmatales</taxon>
        <taxon>Spiroplasmataceae</taxon>
        <taxon>Spiroplasma</taxon>
    </lineage>
</organism>
<evidence type="ECO:0000256" key="16">
    <source>
        <dbReference type="PROSITE-ProRule" id="PRU00209"/>
    </source>
</evidence>
<evidence type="ECO:0000256" key="12">
    <source>
        <dbReference type="ARBA" id="ARBA00022917"/>
    </source>
</evidence>
<proteinExistence type="inferred from homology"/>
<dbReference type="SMART" id="SM00896">
    <property type="entry name" value="FDX-ACB"/>
    <property type="match status" value="1"/>
</dbReference>
<feature type="binding site" evidence="15">
    <location>
        <position position="467"/>
    </location>
    <ligand>
        <name>Mg(2+)</name>
        <dbReference type="ChEBI" id="CHEBI:18420"/>
        <note>shared with alpha subunit</note>
    </ligand>
</feature>
<evidence type="ECO:0000256" key="1">
    <source>
        <dbReference type="ARBA" id="ARBA00004496"/>
    </source>
</evidence>
<dbReference type="OrthoDB" id="9805455at2"/>
<dbReference type="KEGG" id="stur:STURON_00230"/>
<dbReference type="SUPFAM" id="SSF54991">
    <property type="entry name" value="Anticodon-binding domain of PheRS"/>
    <property type="match status" value="1"/>
</dbReference>
<dbReference type="Pfam" id="PF03483">
    <property type="entry name" value="B3_4"/>
    <property type="match status" value="1"/>
</dbReference>
<evidence type="ECO:0000256" key="13">
    <source>
        <dbReference type="ARBA" id="ARBA00023146"/>
    </source>
</evidence>
<dbReference type="EC" id="6.1.1.20" evidence="15"/>
<dbReference type="GO" id="GO:0005524">
    <property type="term" value="F:ATP binding"/>
    <property type="evidence" value="ECO:0007669"/>
    <property type="project" value="UniProtKB-UniRule"/>
</dbReference>
<dbReference type="Pfam" id="PF03484">
    <property type="entry name" value="B5"/>
    <property type="match status" value="1"/>
</dbReference>
<dbReference type="AlphaFoldDB" id="A0A0K1P586"/>
<feature type="domain" description="FDX-ACB" evidence="18">
    <location>
        <begin position="708"/>
        <end position="800"/>
    </location>
</feature>
<gene>
    <name evidence="15 20" type="primary">pheT</name>
    <name evidence="20" type="ORF">STURON_00230</name>
</gene>
<dbReference type="InterPro" id="IPR005146">
    <property type="entry name" value="B3/B4_tRNA-bd"/>
</dbReference>
<keyword evidence="6 15" id="KW-0436">Ligase</keyword>
<evidence type="ECO:0000256" key="15">
    <source>
        <dbReference type="HAMAP-Rule" id="MF_00283"/>
    </source>
</evidence>
<comment type="cofactor">
    <cofactor evidence="15">
        <name>Mg(2+)</name>
        <dbReference type="ChEBI" id="CHEBI:18420"/>
    </cofactor>
    <text evidence="15">Binds 2 magnesium ions per tetramer.</text>
</comment>
<sequence>MYITRRWISKFIDLVGVKDEEITTALNSLGFEVESYKNYSDLNDRLKIVHVGNVAPIEGTSLNFCFIDSGEDLVIPVVCGAHNIKEGDYVIWAEPGKTISTGQTLTKKEIKGKVSEGMICSLEEIGLDKNVQNEEELEGIYQIITKEETYKSIGSETALERIGFLDSVWEFDLTLNRSDALAAFQVLKEIANYFDKEIVDYFKGFEIKVDNSFKKIEFKIDKGLEKVIKSLTYSIINLKDIITVDKFTNQIYSTDDMWLKFNGIKKTNNFFDRISQIIALETGQPVIILDADKIDKIEFVKVKIDDKEIIQINSNNEEVSKIGKNIVEDYKPNDKTKSLLVIIGWFDTIFMRNQQKAFNLNNVEFQRYTKPLSPNLCMDALKRLIFMLDRYKIYNSTSGPIEIIKYDTKPNIIKVPLNFINNLLGVNLTIKDIKDLFRTLDFKINVEEDVLVFEVDPKRTYISNKADICEEVARLYGYDKIKPIAPNIISSPSKKDLNNRIKNQVESFLYGQGFNNIKTYSLISSDMNDKWNLFKINDPIKLLSPLSKFKDTFRTNLSWSIIDVASFNASRGNKDLKIYEYADIYNLKNIREQRLSILISGNQYKDKFHNFIAKSSFYYLKGIVQQVFKSYNLNTNKIEYVELDNLITEMHPYISFKVIYNNELLGFLYKLNPRYEQSLKLEPTFVCELNITKLEELKESKVVIKEISKFQSSSRDITFILNNTIKYLDIIKKVINDIKYLTKLSLVDVYEDENLIKNNQRSITINLKFNSNEKQLKEDDINSSFNSVLNNLKKENIEVK</sequence>
<comment type="catalytic activity">
    <reaction evidence="14 15">
        <text>tRNA(Phe) + L-phenylalanine + ATP = L-phenylalanyl-tRNA(Phe) + AMP + diphosphate + H(+)</text>
        <dbReference type="Rhea" id="RHEA:19413"/>
        <dbReference type="Rhea" id="RHEA-COMP:9668"/>
        <dbReference type="Rhea" id="RHEA-COMP:9699"/>
        <dbReference type="ChEBI" id="CHEBI:15378"/>
        <dbReference type="ChEBI" id="CHEBI:30616"/>
        <dbReference type="ChEBI" id="CHEBI:33019"/>
        <dbReference type="ChEBI" id="CHEBI:58095"/>
        <dbReference type="ChEBI" id="CHEBI:78442"/>
        <dbReference type="ChEBI" id="CHEBI:78531"/>
        <dbReference type="ChEBI" id="CHEBI:456215"/>
        <dbReference type="EC" id="6.1.1.20"/>
    </reaction>
</comment>
<dbReference type="PANTHER" id="PTHR10947:SF0">
    <property type="entry name" value="PHENYLALANINE--TRNA LIGASE BETA SUBUNIT"/>
    <property type="match status" value="1"/>
</dbReference>
<keyword evidence="12 15" id="KW-0648">Protein biosynthesis</keyword>
<evidence type="ECO:0000313" key="20">
    <source>
        <dbReference type="EMBL" id="AKU79476.1"/>
    </source>
</evidence>
<dbReference type="GO" id="GO:0004826">
    <property type="term" value="F:phenylalanine-tRNA ligase activity"/>
    <property type="evidence" value="ECO:0007669"/>
    <property type="project" value="UniProtKB-UniRule"/>
</dbReference>
<dbReference type="SUPFAM" id="SSF50249">
    <property type="entry name" value="Nucleic acid-binding proteins"/>
    <property type="match status" value="1"/>
</dbReference>
<evidence type="ECO:0000256" key="9">
    <source>
        <dbReference type="ARBA" id="ARBA00022840"/>
    </source>
</evidence>
<dbReference type="PROSITE" id="PS51447">
    <property type="entry name" value="FDX_ACB"/>
    <property type="match status" value="1"/>
</dbReference>
<dbReference type="Pfam" id="PF01588">
    <property type="entry name" value="tRNA_bind"/>
    <property type="match status" value="1"/>
</dbReference>
<dbReference type="EMBL" id="CP012328">
    <property type="protein sequence ID" value="AKU79476.1"/>
    <property type="molecule type" value="Genomic_DNA"/>
</dbReference>
<evidence type="ECO:0000259" key="18">
    <source>
        <dbReference type="PROSITE" id="PS51447"/>
    </source>
</evidence>
<comment type="caution">
    <text evidence="15">Lacks conserved residue(s) required for the propagation of feature annotation.</text>
</comment>
<protein>
    <recommendedName>
        <fullName evidence="15">Phenylalanine--tRNA ligase beta subunit</fullName>
        <ecNumber evidence="15">6.1.1.20</ecNumber>
    </recommendedName>
    <alternativeName>
        <fullName evidence="15">Phenylalanyl-tRNA synthetase beta subunit</fullName>
        <shortName evidence="15">PheRS</shortName>
    </alternativeName>
</protein>
<evidence type="ECO:0000256" key="6">
    <source>
        <dbReference type="ARBA" id="ARBA00022598"/>
    </source>
</evidence>
<evidence type="ECO:0000256" key="2">
    <source>
        <dbReference type="ARBA" id="ARBA00008653"/>
    </source>
</evidence>
<keyword evidence="11 16" id="KW-0694">RNA-binding</keyword>
<dbReference type="InterPro" id="IPR041616">
    <property type="entry name" value="PheRS_beta_core"/>
</dbReference>
<feature type="binding site" evidence="15">
    <location>
        <position position="470"/>
    </location>
    <ligand>
        <name>Mg(2+)</name>
        <dbReference type="ChEBI" id="CHEBI:18420"/>
        <note>shared with alpha subunit</note>
    </ligand>
</feature>
<comment type="similarity">
    <text evidence="2 15">Belongs to the phenylalanyl-tRNA synthetase beta subunit family. Type 1 subfamily.</text>
</comment>
<dbReference type="SUPFAM" id="SSF55681">
    <property type="entry name" value="Class II aaRS and biotin synthetases"/>
    <property type="match status" value="1"/>
</dbReference>
<feature type="domain" description="B5" evidence="19">
    <location>
        <begin position="408"/>
        <end position="483"/>
    </location>
</feature>
<dbReference type="Gene3D" id="3.30.70.380">
    <property type="entry name" value="Ferrodoxin-fold anticodon-binding domain"/>
    <property type="match status" value="1"/>
</dbReference>
<comment type="subunit">
    <text evidence="3 15">Tetramer of two alpha and two beta subunits.</text>
</comment>
<evidence type="ECO:0000256" key="5">
    <source>
        <dbReference type="ARBA" id="ARBA00022555"/>
    </source>
</evidence>
<dbReference type="STRING" id="216946.STURO_v1c02290"/>
<dbReference type="NCBIfam" id="TIGR00472">
    <property type="entry name" value="pheT_bact"/>
    <property type="match status" value="1"/>
</dbReference>
<keyword evidence="8 15" id="KW-0547">Nucleotide-binding</keyword>
<evidence type="ECO:0000256" key="11">
    <source>
        <dbReference type="ARBA" id="ARBA00022884"/>
    </source>
</evidence>
<keyword evidence="4 15" id="KW-0963">Cytoplasm</keyword>
<dbReference type="InterPro" id="IPR005147">
    <property type="entry name" value="tRNA_synthase_B5-dom"/>
</dbReference>
<dbReference type="PROSITE" id="PS51483">
    <property type="entry name" value="B5"/>
    <property type="match status" value="1"/>
</dbReference>
<dbReference type="GO" id="GO:0006432">
    <property type="term" value="P:phenylalanyl-tRNA aminoacylation"/>
    <property type="evidence" value="ECO:0007669"/>
    <property type="project" value="UniProtKB-UniRule"/>
</dbReference>
<dbReference type="Gene3D" id="2.40.50.140">
    <property type="entry name" value="Nucleic acid-binding proteins"/>
    <property type="match status" value="1"/>
</dbReference>
<dbReference type="InterPro" id="IPR012340">
    <property type="entry name" value="NA-bd_OB-fold"/>
</dbReference>
<accession>A0A0K1P586</accession>
<feature type="domain" description="TRNA-binding" evidence="17">
    <location>
        <begin position="40"/>
        <end position="158"/>
    </location>
</feature>
<dbReference type="GO" id="GO:0009328">
    <property type="term" value="C:phenylalanine-tRNA ligase complex"/>
    <property type="evidence" value="ECO:0007669"/>
    <property type="project" value="TreeGrafter"/>
</dbReference>
<evidence type="ECO:0000256" key="8">
    <source>
        <dbReference type="ARBA" id="ARBA00022741"/>
    </source>
</evidence>
<name>A0A0K1P586_9MOLU</name>
<keyword evidence="13 15" id="KW-0030">Aminoacyl-tRNA synthetase</keyword>
<evidence type="ECO:0000313" key="21">
    <source>
        <dbReference type="Proteomes" id="UP000067243"/>
    </source>
</evidence>
<feature type="binding site" evidence="15">
    <location>
        <position position="471"/>
    </location>
    <ligand>
        <name>Mg(2+)</name>
        <dbReference type="ChEBI" id="CHEBI:18420"/>
        <note>shared with alpha subunit</note>
    </ligand>
</feature>
<evidence type="ECO:0000259" key="19">
    <source>
        <dbReference type="PROSITE" id="PS51483"/>
    </source>
</evidence>
<comment type="subcellular location">
    <subcellularLocation>
        <location evidence="1 15">Cytoplasm</location>
    </subcellularLocation>
</comment>
<dbReference type="CDD" id="cd02796">
    <property type="entry name" value="tRNA_bind_bactPheRS"/>
    <property type="match status" value="1"/>
</dbReference>
<dbReference type="Proteomes" id="UP000067243">
    <property type="component" value="Chromosome"/>
</dbReference>
<evidence type="ECO:0000256" key="3">
    <source>
        <dbReference type="ARBA" id="ARBA00011209"/>
    </source>
</evidence>
<keyword evidence="21" id="KW-1185">Reference proteome</keyword>
<keyword evidence="5 16" id="KW-0820">tRNA-binding</keyword>
<dbReference type="InterPro" id="IPR045864">
    <property type="entry name" value="aa-tRNA-synth_II/BPL/LPL"/>
</dbReference>
<dbReference type="Pfam" id="PF03147">
    <property type="entry name" value="FDX-ACB"/>
    <property type="match status" value="1"/>
</dbReference>
<dbReference type="RefSeq" id="WP_075048078.1">
    <property type="nucleotide sequence ID" value="NZ_CP012328.1"/>
</dbReference>
<evidence type="ECO:0000259" key="17">
    <source>
        <dbReference type="PROSITE" id="PS50886"/>
    </source>
</evidence>
<dbReference type="Pfam" id="PF17759">
    <property type="entry name" value="tRNA_synthFbeta"/>
    <property type="match status" value="1"/>
</dbReference>
<keyword evidence="9 15" id="KW-0067">ATP-binding</keyword>
<dbReference type="InterPro" id="IPR036690">
    <property type="entry name" value="Fdx_antiC-bd_sf"/>
</dbReference>
<dbReference type="InterPro" id="IPR045060">
    <property type="entry name" value="Phe-tRNA-ligase_IIc_bsu"/>
</dbReference>
<dbReference type="Gene3D" id="3.50.40.10">
    <property type="entry name" value="Phenylalanyl-trna Synthetase, Chain B, domain 3"/>
    <property type="match status" value="1"/>
</dbReference>
<evidence type="ECO:0000256" key="14">
    <source>
        <dbReference type="ARBA" id="ARBA00049255"/>
    </source>
</evidence>
<keyword evidence="10 15" id="KW-0460">Magnesium</keyword>
<dbReference type="InterPro" id="IPR002547">
    <property type="entry name" value="tRNA-bd_dom"/>
</dbReference>
<dbReference type="HAMAP" id="MF_00283">
    <property type="entry name" value="Phe_tRNA_synth_beta1"/>
    <property type="match status" value="1"/>
</dbReference>
<dbReference type="SMART" id="SM00874">
    <property type="entry name" value="B5"/>
    <property type="match status" value="1"/>
</dbReference>
<evidence type="ECO:0000256" key="4">
    <source>
        <dbReference type="ARBA" id="ARBA00022490"/>
    </source>
</evidence>